<organism evidence="2 3">
    <name type="scientific">Ascaris lumbricoides</name>
    <name type="common">Giant roundworm</name>
    <dbReference type="NCBI Taxonomy" id="6252"/>
    <lineage>
        <taxon>Eukaryota</taxon>
        <taxon>Metazoa</taxon>
        <taxon>Ecdysozoa</taxon>
        <taxon>Nematoda</taxon>
        <taxon>Chromadorea</taxon>
        <taxon>Rhabditida</taxon>
        <taxon>Spirurina</taxon>
        <taxon>Ascaridomorpha</taxon>
        <taxon>Ascaridoidea</taxon>
        <taxon>Ascarididae</taxon>
        <taxon>Ascaris</taxon>
    </lineage>
</organism>
<evidence type="ECO:0000313" key="2">
    <source>
        <dbReference type="Proteomes" id="UP000036681"/>
    </source>
</evidence>
<evidence type="ECO:0000313" key="3">
    <source>
        <dbReference type="WBParaSite" id="ALUE_0000038301-mRNA-1"/>
    </source>
</evidence>
<dbReference type="AlphaFoldDB" id="A0A0M3HFT8"/>
<dbReference type="WBParaSite" id="ALUE_0000038301-mRNA-1">
    <property type="protein sequence ID" value="ALUE_0000038301-mRNA-1"/>
    <property type="gene ID" value="ALUE_0000038301"/>
</dbReference>
<keyword evidence="2" id="KW-1185">Reference proteome</keyword>
<protein>
    <submittedName>
        <fullName evidence="3">ATP synthase F0 subunit 8</fullName>
    </submittedName>
</protein>
<sequence>MIIEYFMCCNLLIFLIVSLSLWRLFSYLHFSCNMSSLFDKNDVLSVLIHWNYLY</sequence>
<reference evidence="3" key="1">
    <citation type="submission" date="2017-02" db="UniProtKB">
        <authorList>
            <consortium name="WormBaseParasite"/>
        </authorList>
    </citation>
    <scope>IDENTIFICATION</scope>
</reference>
<keyword evidence="1" id="KW-0472">Membrane</keyword>
<proteinExistence type="predicted"/>
<evidence type="ECO:0000256" key="1">
    <source>
        <dbReference type="SAM" id="Phobius"/>
    </source>
</evidence>
<accession>A0A0M3HFT8</accession>
<keyword evidence="1" id="KW-0812">Transmembrane</keyword>
<feature type="transmembrane region" description="Helical" evidence="1">
    <location>
        <begin position="5"/>
        <end position="25"/>
    </location>
</feature>
<dbReference type="Proteomes" id="UP000036681">
    <property type="component" value="Unplaced"/>
</dbReference>
<name>A0A0M3HFT8_ASCLU</name>
<keyword evidence="1" id="KW-1133">Transmembrane helix</keyword>